<organism evidence="1 2">
    <name type="scientific">Funneliformis caledonium</name>
    <dbReference type="NCBI Taxonomy" id="1117310"/>
    <lineage>
        <taxon>Eukaryota</taxon>
        <taxon>Fungi</taxon>
        <taxon>Fungi incertae sedis</taxon>
        <taxon>Mucoromycota</taxon>
        <taxon>Glomeromycotina</taxon>
        <taxon>Glomeromycetes</taxon>
        <taxon>Glomerales</taxon>
        <taxon>Glomeraceae</taxon>
        <taxon>Funneliformis</taxon>
    </lineage>
</organism>
<comment type="caution">
    <text evidence="1">The sequence shown here is derived from an EMBL/GenBank/DDBJ whole genome shotgun (WGS) entry which is preliminary data.</text>
</comment>
<keyword evidence="2" id="KW-1185">Reference proteome</keyword>
<reference evidence="1" key="1">
    <citation type="submission" date="2021-06" db="EMBL/GenBank/DDBJ databases">
        <authorList>
            <person name="Kallberg Y."/>
            <person name="Tangrot J."/>
            <person name="Rosling A."/>
        </authorList>
    </citation>
    <scope>NUCLEOTIDE SEQUENCE</scope>
    <source>
        <strain evidence="1">UK204</strain>
    </source>
</reference>
<evidence type="ECO:0000313" key="2">
    <source>
        <dbReference type="Proteomes" id="UP000789570"/>
    </source>
</evidence>
<dbReference type="Proteomes" id="UP000789570">
    <property type="component" value="Unassembled WGS sequence"/>
</dbReference>
<evidence type="ECO:0000313" key="1">
    <source>
        <dbReference type="EMBL" id="CAG8496932.1"/>
    </source>
</evidence>
<accession>A0A9N9EYV8</accession>
<name>A0A9N9EYV8_9GLOM</name>
<sequence>MASKELIEAKGVQLNKVLEVDKLRETFLDNFLKDRWKFYQKGLLNETFVRLLEECSTWNPTIDMRHKMSIEQVQGQESQRFMTRSTARVRIDNVKRQRAAS</sequence>
<proteinExistence type="predicted"/>
<dbReference type="AlphaFoldDB" id="A0A9N9EYV8"/>
<protein>
    <submittedName>
        <fullName evidence="1">7277_t:CDS:1</fullName>
    </submittedName>
</protein>
<dbReference type="EMBL" id="CAJVPQ010000618">
    <property type="protein sequence ID" value="CAG8496932.1"/>
    <property type="molecule type" value="Genomic_DNA"/>
</dbReference>
<gene>
    <name evidence="1" type="ORF">FCALED_LOCUS3505</name>
</gene>